<accession>A0AA36HF89</accession>
<dbReference type="AlphaFoldDB" id="A0AA36HF89"/>
<evidence type="ECO:0000313" key="2">
    <source>
        <dbReference type="Proteomes" id="UP001176961"/>
    </source>
</evidence>
<reference evidence="1" key="1">
    <citation type="submission" date="2023-07" db="EMBL/GenBank/DDBJ databases">
        <authorList>
            <consortium name="CYATHOMIX"/>
        </authorList>
    </citation>
    <scope>NUCLEOTIDE SEQUENCE</scope>
    <source>
        <strain evidence="1">N/A</strain>
    </source>
</reference>
<gene>
    <name evidence="1" type="ORF">CYNAS_LOCUS21506</name>
</gene>
<dbReference type="Proteomes" id="UP001176961">
    <property type="component" value="Unassembled WGS sequence"/>
</dbReference>
<protein>
    <submittedName>
        <fullName evidence="1">Uncharacterized protein</fullName>
    </submittedName>
</protein>
<proteinExistence type="predicted"/>
<evidence type="ECO:0000313" key="1">
    <source>
        <dbReference type="EMBL" id="CAJ0609523.1"/>
    </source>
</evidence>
<name>A0AA36HF89_CYLNA</name>
<keyword evidence="2" id="KW-1185">Reference proteome</keyword>
<comment type="caution">
    <text evidence="1">The sequence shown here is derived from an EMBL/GenBank/DDBJ whole genome shotgun (WGS) entry which is preliminary data.</text>
</comment>
<organism evidence="1 2">
    <name type="scientific">Cylicocyclus nassatus</name>
    <name type="common">Nematode worm</name>
    <dbReference type="NCBI Taxonomy" id="53992"/>
    <lineage>
        <taxon>Eukaryota</taxon>
        <taxon>Metazoa</taxon>
        <taxon>Ecdysozoa</taxon>
        <taxon>Nematoda</taxon>
        <taxon>Chromadorea</taxon>
        <taxon>Rhabditida</taxon>
        <taxon>Rhabditina</taxon>
        <taxon>Rhabditomorpha</taxon>
        <taxon>Strongyloidea</taxon>
        <taxon>Strongylidae</taxon>
        <taxon>Cylicocyclus</taxon>
    </lineage>
</organism>
<dbReference type="EMBL" id="CATQJL010000326">
    <property type="protein sequence ID" value="CAJ0609523.1"/>
    <property type="molecule type" value="Genomic_DNA"/>
</dbReference>
<sequence length="89" mass="10375">MHRELTLAFLLILFTTSVFPLRGALFRSGRSFRFRQPTSAEEEAPVEIKRSVLFYPDFSARALDNDGTAWRLHSTYNSQKRRNTRILTP</sequence>